<accession>M1DCL8</accession>
<keyword evidence="3" id="KW-1185">Reference proteome</keyword>
<dbReference type="Gramene" id="PGSC0003DMT400086845">
    <property type="protein sequence ID" value="PGSC0003DMT400086845"/>
    <property type="gene ID" value="PGSC0003DMG400036416"/>
</dbReference>
<evidence type="ECO:0000313" key="3">
    <source>
        <dbReference type="Proteomes" id="UP000011115"/>
    </source>
</evidence>
<evidence type="ECO:0000256" key="1">
    <source>
        <dbReference type="SAM" id="MobiDB-lite"/>
    </source>
</evidence>
<reference evidence="2" key="2">
    <citation type="submission" date="2015-06" db="UniProtKB">
        <authorList>
            <consortium name="EnsemblPlants"/>
        </authorList>
    </citation>
    <scope>IDENTIFICATION</scope>
    <source>
        <strain evidence="2">DM1-3 516 R44</strain>
    </source>
</reference>
<organism evidence="2 3">
    <name type="scientific">Solanum tuberosum</name>
    <name type="common">Potato</name>
    <dbReference type="NCBI Taxonomy" id="4113"/>
    <lineage>
        <taxon>Eukaryota</taxon>
        <taxon>Viridiplantae</taxon>
        <taxon>Streptophyta</taxon>
        <taxon>Embryophyta</taxon>
        <taxon>Tracheophyta</taxon>
        <taxon>Spermatophyta</taxon>
        <taxon>Magnoliopsida</taxon>
        <taxon>eudicotyledons</taxon>
        <taxon>Gunneridae</taxon>
        <taxon>Pentapetalae</taxon>
        <taxon>asterids</taxon>
        <taxon>lamiids</taxon>
        <taxon>Solanales</taxon>
        <taxon>Solanaceae</taxon>
        <taxon>Solanoideae</taxon>
        <taxon>Solaneae</taxon>
        <taxon>Solanum</taxon>
    </lineage>
</organism>
<sequence>MMKLAKNPQDIAILTLESLPSSFPKLGATFWRAASETNDEGGDDTHPTRSQPPLSGAQVEEDLVTVWRRLWRSFADTTPGPHNTALEAVMLHRELRQERRKGLEKDRLMVRIWKAVRIMFTCVTPR</sequence>
<reference evidence="3" key="1">
    <citation type="journal article" date="2011" name="Nature">
        <title>Genome sequence and analysis of the tuber crop potato.</title>
        <authorList>
            <consortium name="The Potato Genome Sequencing Consortium"/>
        </authorList>
    </citation>
    <scope>NUCLEOTIDE SEQUENCE [LARGE SCALE GENOMIC DNA]</scope>
    <source>
        <strain evidence="3">cv. DM1-3 516 R44</strain>
    </source>
</reference>
<name>M1DCL8_SOLTU</name>
<dbReference type="EnsemblPlants" id="PGSC0003DMT400086845">
    <property type="protein sequence ID" value="PGSC0003DMT400086845"/>
    <property type="gene ID" value="PGSC0003DMG400036416"/>
</dbReference>
<protein>
    <submittedName>
        <fullName evidence="2">Uncharacterized protein</fullName>
    </submittedName>
</protein>
<dbReference type="HOGENOM" id="CLU_1985547_0_0_1"/>
<proteinExistence type="predicted"/>
<dbReference type="PaxDb" id="4113-PGSC0003DMT400086845"/>
<dbReference type="Proteomes" id="UP000011115">
    <property type="component" value="Unassembled WGS sequence"/>
</dbReference>
<evidence type="ECO:0000313" key="2">
    <source>
        <dbReference type="EnsemblPlants" id="PGSC0003DMT400086845"/>
    </source>
</evidence>
<feature type="region of interest" description="Disordered" evidence="1">
    <location>
        <begin position="34"/>
        <end position="58"/>
    </location>
</feature>
<dbReference type="InParanoid" id="M1DCL8"/>
<dbReference type="AlphaFoldDB" id="M1DCL8"/>